<dbReference type="Gene3D" id="3.40.630.30">
    <property type="match status" value="1"/>
</dbReference>
<dbReference type="OrthoDB" id="9814648at2"/>
<keyword evidence="2" id="KW-0808">Transferase</keyword>
<evidence type="ECO:0000313" key="3">
    <source>
        <dbReference type="Proteomes" id="UP000199623"/>
    </source>
</evidence>
<organism evidence="2 3">
    <name type="scientific">Lentzea fradiae</name>
    <dbReference type="NCBI Taxonomy" id="200378"/>
    <lineage>
        <taxon>Bacteria</taxon>
        <taxon>Bacillati</taxon>
        <taxon>Actinomycetota</taxon>
        <taxon>Actinomycetes</taxon>
        <taxon>Pseudonocardiales</taxon>
        <taxon>Pseudonocardiaceae</taxon>
        <taxon>Lentzea</taxon>
    </lineage>
</organism>
<gene>
    <name evidence="2" type="ORF">SAMN05216553_11791</name>
</gene>
<dbReference type="GO" id="GO:0016747">
    <property type="term" value="F:acyltransferase activity, transferring groups other than amino-acyl groups"/>
    <property type="evidence" value="ECO:0007669"/>
    <property type="project" value="InterPro"/>
</dbReference>
<dbReference type="InterPro" id="IPR016181">
    <property type="entry name" value="Acyl_CoA_acyltransferase"/>
</dbReference>
<dbReference type="PANTHER" id="PTHR43415:SF3">
    <property type="entry name" value="GNAT-FAMILY ACETYLTRANSFERASE"/>
    <property type="match status" value="1"/>
</dbReference>
<dbReference type="PANTHER" id="PTHR43415">
    <property type="entry name" value="SPERMIDINE N(1)-ACETYLTRANSFERASE"/>
    <property type="match status" value="1"/>
</dbReference>
<proteinExistence type="predicted"/>
<dbReference type="Pfam" id="PF13302">
    <property type="entry name" value="Acetyltransf_3"/>
    <property type="match status" value="1"/>
</dbReference>
<evidence type="ECO:0000313" key="2">
    <source>
        <dbReference type="EMBL" id="SDH18108.1"/>
    </source>
</evidence>
<feature type="domain" description="N-acetyltransferase" evidence="1">
    <location>
        <begin position="32"/>
        <end position="178"/>
    </location>
</feature>
<evidence type="ECO:0000259" key="1">
    <source>
        <dbReference type="PROSITE" id="PS51186"/>
    </source>
</evidence>
<dbReference type="PROSITE" id="PS51186">
    <property type="entry name" value="GNAT"/>
    <property type="match status" value="1"/>
</dbReference>
<dbReference type="Proteomes" id="UP000199623">
    <property type="component" value="Unassembled WGS sequence"/>
</dbReference>
<keyword evidence="3" id="KW-1185">Reference proteome</keyword>
<dbReference type="InterPro" id="IPR000182">
    <property type="entry name" value="GNAT_dom"/>
</dbReference>
<dbReference type="EMBL" id="FNCC01000017">
    <property type="protein sequence ID" value="SDH18108.1"/>
    <property type="molecule type" value="Genomic_DNA"/>
</dbReference>
<protein>
    <submittedName>
        <fullName evidence="2">Protein N-acetyltransferase, RimJ/RimL family</fullName>
    </submittedName>
</protein>
<reference evidence="3" key="1">
    <citation type="submission" date="2016-10" db="EMBL/GenBank/DDBJ databases">
        <authorList>
            <person name="Varghese N."/>
            <person name="Submissions S."/>
        </authorList>
    </citation>
    <scope>NUCLEOTIDE SEQUENCE [LARGE SCALE GENOMIC DNA]</scope>
    <source>
        <strain evidence="3">CGMCC 4.3506</strain>
    </source>
</reference>
<dbReference type="STRING" id="200378.SAMN05216553_11791"/>
<dbReference type="SUPFAM" id="SSF55729">
    <property type="entry name" value="Acyl-CoA N-acyltransferases (Nat)"/>
    <property type="match status" value="1"/>
</dbReference>
<name>A0A1G8AAY6_9PSEU</name>
<accession>A0A1G8AAY6</accession>
<sequence length="181" mass="20309">MSARRGKKAVAGARFNQEVELVPLRKEFAAVMAASGPNDAEVDRLTGTHATFTLADYEAYIERTLNDPDRYTRAITEDGKFLGEVVLTVNPHNRSAGLRIAMWDGYGKGYGTMAIRHVLDHAFTALGLHRVELEVYAFNERAIHVYRKLGFREEGRLRDALLWDGVFHDAIVMSILSTDNI</sequence>
<dbReference type="AlphaFoldDB" id="A0A1G8AAY6"/>